<keyword evidence="2" id="KW-1133">Transmembrane helix</keyword>
<dbReference type="OrthoDB" id="359029at2"/>
<evidence type="ECO:0000313" key="6">
    <source>
        <dbReference type="Proteomes" id="UP000292881"/>
    </source>
</evidence>
<feature type="domain" description="DUF1980" evidence="3">
    <location>
        <begin position="21"/>
        <end position="127"/>
    </location>
</feature>
<reference evidence="5 6" key="1">
    <citation type="submission" date="2019-01" db="EMBL/GenBank/DDBJ databases">
        <authorList>
            <person name="Li J."/>
        </authorList>
    </citation>
    <scope>NUCLEOTIDE SEQUENCE [LARGE SCALE GENOMIC DNA]</scope>
    <source>
        <strain evidence="5 6">CGMCC 4.7180</strain>
    </source>
</reference>
<dbReference type="Proteomes" id="UP000292881">
    <property type="component" value="Unassembled WGS sequence"/>
</dbReference>
<comment type="caution">
    <text evidence="5">The sequence shown here is derived from an EMBL/GenBank/DDBJ whole genome shotgun (WGS) entry which is preliminary data.</text>
</comment>
<evidence type="ECO:0000256" key="1">
    <source>
        <dbReference type="SAM" id="MobiDB-lite"/>
    </source>
</evidence>
<dbReference type="Pfam" id="PF09323">
    <property type="entry name" value="DUF1980"/>
    <property type="match status" value="1"/>
</dbReference>
<dbReference type="InterPro" id="IPR048447">
    <property type="entry name" value="DUF1980_C"/>
</dbReference>
<dbReference type="NCBIfam" id="TIGR03943">
    <property type="entry name" value="TIGR03943 family putative permease subunit"/>
    <property type="match status" value="1"/>
</dbReference>
<gene>
    <name evidence="5" type="ORF">ESO86_05820</name>
</gene>
<accession>A0A4V1QSV3</accession>
<dbReference type="PANTHER" id="PTHR40047:SF1">
    <property type="entry name" value="UPF0703 PROTEIN YCGQ"/>
    <property type="match status" value="1"/>
</dbReference>
<keyword evidence="2" id="KW-0472">Membrane</keyword>
<feature type="domain" description="DUF1980" evidence="4">
    <location>
        <begin position="164"/>
        <end position="262"/>
    </location>
</feature>
<dbReference type="Pfam" id="PF21537">
    <property type="entry name" value="DUF1980_C"/>
    <property type="match status" value="1"/>
</dbReference>
<feature type="transmembrane region" description="Helical" evidence="2">
    <location>
        <begin position="41"/>
        <end position="61"/>
    </location>
</feature>
<keyword evidence="2" id="KW-0812">Transmembrane</keyword>
<evidence type="ECO:0000259" key="4">
    <source>
        <dbReference type="Pfam" id="PF21537"/>
    </source>
</evidence>
<keyword evidence="6" id="KW-1185">Reference proteome</keyword>
<name>A0A4V1QSV3_9MICO</name>
<feature type="region of interest" description="Disordered" evidence="1">
    <location>
        <begin position="65"/>
        <end position="90"/>
    </location>
</feature>
<feature type="compositionally biased region" description="Basic and acidic residues" evidence="1">
    <location>
        <begin position="65"/>
        <end position="85"/>
    </location>
</feature>
<feature type="transmembrane region" description="Helical" evidence="2">
    <location>
        <begin position="12"/>
        <end position="35"/>
    </location>
</feature>
<dbReference type="InterPro" id="IPR052955">
    <property type="entry name" value="UPF0703_membrane_permease"/>
</dbReference>
<dbReference type="EMBL" id="SDPL01000072">
    <property type="protein sequence ID" value="RXZ49693.1"/>
    <property type="molecule type" value="Genomic_DNA"/>
</dbReference>
<dbReference type="InterPro" id="IPR048493">
    <property type="entry name" value="DUF1980_N"/>
</dbReference>
<dbReference type="InterPro" id="IPR015402">
    <property type="entry name" value="DUF1980"/>
</dbReference>
<dbReference type="AlphaFoldDB" id="A0A4V1QSV3"/>
<organism evidence="5 6">
    <name type="scientific">Agromyces binzhouensis</name>
    <dbReference type="NCBI Taxonomy" id="1817495"/>
    <lineage>
        <taxon>Bacteria</taxon>
        <taxon>Bacillati</taxon>
        <taxon>Actinomycetota</taxon>
        <taxon>Actinomycetes</taxon>
        <taxon>Micrococcales</taxon>
        <taxon>Microbacteriaceae</taxon>
        <taxon>Agromyces</taxon>
    </lineage>
</organism>
<evidence type="ECO:0000259" key="3">
    <source>
        <dbReference type="Pfam" id="PF09323"/>
    </source>
</evidence>
<sequence length="262" mass="27513">MLHSLVSRWKGVALTLVSVVATLWLAATGQLGLYINPDSSGFTVIMTLIGGILALAALALAPARDDHHDHDHGPDHHDHGPESRAVRAAPARRRTATASAIVVVAGATVALLVLPPATLTARTAMDRDVEVTAGELAADAPSLAGADPSTFDLSDWALIANQFDDPAEFGGIELELAGFVSPVPGDPDDSFYITRFKITHCAIDAQPVGVPVHLPGWKERFAVDDWVVGTGELAADPVDRDGLVLVPGTVGATDEPEQPYVY</sequence>
<evidence type="ECO:0000256" key="2">
    <source>
        <dbReference type="SAM" id="Phobius"/>
    </source>
</evidence>
<protein>
    <submittedName>
        <fullName evidence="5">TIGR03943 family protein</fullName>
    </submittedName>
</protein>
<dbReference type="PANTHER" id="PTHR40047">
    <property type="entry name" value="UPF0703 PROTEIN YCGQ"/>
    <property type="match status" value="1"/>
</dbReference>
<feature type="transmembrane region" description="Helical" evidence="2">
    <location>
        <begin position="96"/>
        <end position="114"/>
    </location>
</feature>
<proteinExistence type="predicted"/>
<evidence type="ECO:0000313" key="5">
    <source>
        <dbReference type="EMBL" id="RXZ49693.1"/>
    </source>
</evidence>